<feature type="transmembrane region" description="Helical" evidence="7">
    <location>
        <begin position="208"/>
        <end position="226"/>
    </location>
</feature>
<dbReference type="Proteomes" id="UP000001396">
    <property type="component" value="Unassembled WGS sequence"/>
</dbReference>
<keyword evidence="4 7" id="KW-0472">Membrane</keyword>
<feature type="transmembrane region" description="Helical" evidence="7">
    <location>
        <begin position="375"/>
        <end position="399"/>
    </location>
</feature>
<evidence type="ECO:0000256" key="2">
    <source>
        <dbReference type="ARBA" id="ARBA00022692"/>
    </source>
</evidence>
<feature type="transmembrane region" description="Helical" evidence="7">
    <location>
        <begin position="16"/>
        <end position="34"/>
    </location>
</feature>
<evidence type="ECO:0000256" key="3">
    <source>
        <dbReference type="ARBA" id="ARBA00022989"/>
    </source>
</evidence>
<reference evidence="9 10" key="1">
    <citation type="journal article" date="2011" name="Genome Res.">
        <title>Phylogeny-wide analysis of social amoeba genomes highlights ancient origins for complex intercellular communication.</title>
        <authorList>
            <person name="Heidel A.J."/>
            <person name="Lawal H.M."/>
            <person name="Felder M."/>
            <person name="Schilde C."/>
            <person name="Helps N.R."/>
            <person name="Tunggal B."/>
            <person name="Rivero F."/>
            <person name="John U."/>
            <person name="Schleicher M."/>
            <person name="Eichinger L."/>
            <person name="Platzer M."/>
            <person name="Noegel A.A."/>
            <person name="Schaap P."/>
            <person name="Gloeckner G."/>
        </authorList>
    </citation>
    <scope>NUCLEOTIDE SEQUENCE [LARGE SCALE GENOMIC DNA]</scope>
    <source>
        <strain evidence="10">ATCC 26659 / Pp 5 / PN500</strain>
    </source>
</reference>
<gene>
    <name evidence="9" type="primary">tmem104</name>
    <name evidence="9" type="ORF">PPL_00727</name>
</gene>
<dbReference type="InParanoid" id="D3AX96"/>
<sequence>MAGGVDDGTTYTRSTAGIYIFNLVVGIGALALPYGFQQAGIVLGVLFLVCCGMLAFITTTYIIEAQSASNYLLASEYHADDSPLINSSSSDDDGVRSSPDSESLPFISQHDQRFNIKKRTEVGFMTQQFLDLAIYAATVPTSLSVVTGGFSMGKLDLSAHDVYYFYLALFALFVVIILTSYKQSFRMIILSIIFIAQGKGAPPKDLPMFNFAGLPAMFGVSIYAFMCHHSLPSIITPISTKKRLTFLMGIDFGSIFVAYALLCITAVIAFGNQTNPTCDSSNHSGTFIPCEIQSLYIYNFSSYNIKVFAIFLSLFPVFTLSTNYVLISITLRNNLLNLITYKSDQMNPKIRNIVFSLVSSLLPVGIAFATRNVSFLVNITGGYAGLGIIFVMPVALSYYSNKKLNSLGVTTPYRSLVLSPSV</sequence>
<evidence type="ECO:0000313" key="9">
    <source>
        <dbReference type="EMBL" id="EFA86165.1"/>
    </source>
</evidence>
<evidence type="ECO:0000256" key="5">
    <source>
        <dbReference type="ARBA" id="ARBA00023180"/>
    </source>
</evidence>
<keyword evidence="10" id="KW-1185">Reference proteome</keyword>
<evidence type="ECO:0000256" key="1">
    <source>
        <dbReference type="ARBA" id="ARBA00004141"/>
    </source>
</evidence>
<dbReference type="PANTHER" id="PTHR16189:SF0">
    <property type="entry name" value="TRANSMEMBRANE PROTEIN 104"/>
    <property type="match status" value="1"/>
</dbReference>
<accession>D3AX96</accession>
<protein>
    <submittedName>
        <fullName evidence="9">Transmembrane protein</fullName>
    </submittedName>
</protein>
<evidence type="ECO:0000259" key="8">
    <source>
        <dbReference type="Pfam" id="PF01490"/>
    </source>
</evidence>
<feature type="domain" description="Amino acid transporter transmembrane" evidence="8">
    <location>
        <begin position="15"/>
        <end position="67"/>
    </location>
</feature>
<feature type="transmembrane region" description="Helical" evidence="7">
    <location>
        <begin position="308"/>
        <end position="331"/>
    </location>
</feature>
<evidence type="ECO:0000256" key="6">
    <source>
        <dbReference type="ARBA" id="ARBA00038166"/>
    </source>
</evidence>
<keyword evidence="2 7" id="KW-0812">Transmembrane</keyword>
<keyword evidence="3 7" id="KW-1133">Transmembrane helix</keyword>
<comment type="caution">
    <text evidence="9">The sequence shown here is derived from an EMBL/GenBank/DDBJ whole genome shotgun (WGS) entry which is preliminary data.</text>
</comment>
<evidence type="ECO:0000313" key="10">
    <source>
        <dbReference type="Proteomes" id="UP000001396"/>
    </source>
</evidence>
<dbReference type="EMBL" id="ADBJ01000003">
    <property type="protein sequence ID" value="EFA86165.1"/>
    <property type="molecule type" value="Genomic_DNA"/>
</dbReference>
<evidence type="ECO:0000256" key="7">
    <source>
        <dbReference type="SAM" id="Phobius"/>
    </source>
</evidence>
<feature type="transmembrane region" description="Helical" evidence="7">
    <location>
        <begin position="352"/>
        <end position="369"/>
    </location>
</feature>
<dbReference type="PANTHER" id="PTHR16189">
    <property type="entry name" value="TRANSMEMBRANE PROTEIN 104-RELATED"/>
    <property type="match status" value="1"/>
</dbReference>
<dbReference type="FunCoup" id="D3AX96">
    <property type="interactions" value="13"/>
</dbReference>
<dbReference type="GO" id="GO:0016020">
    <property type="term" value="C:membrane"/>
    <property type="evidence" value="ECO:0007669"/>
    <property type="project" value="UniProtKB-SubCell"/>
</dbReference>
<dbReference type="Pfam" id="PF01490">
    <property type="entry name" value="Aa_trans"/>
    <property type="match status" value="1"/>
</dbReference>
<organism evidence="9 10">
    <name type="scientific">Heterostelium pallidum (strain ATCC 26659 / Pp 5 / PN500)</name>
    <name type="common">Cellular slime mold</name>
    <name type="synonym">Polysphondylium pallidum</name>
    <dbReference type="NCBI Taxonomy" id="670386"/>
    <lineage>
        <taxon>Eukaryota</taxon>
        <taxon>Amoebozoa</taxon>
        <taxon>Evosea</taxon>
        <taxon>Eumycetozoa</taxon>
        <taxon>Dictyostelia</taxon>
        <taxon>Acytosteliales</taxon>
        <taxon>Acytosteliaceae</taxon>
        <taxon>Heterostelium</taxon>
    </lineage>
</organism>
<dbReference type="OMA" id="GHREGHP"/>
<dbReference type="RefSeq" id="XP_020438270.1">
    <property type="nucleotide sequence ID" value="XM_020571747.1"/>
</dbReference>
<proteinExistence type="inferred from homology"/>
<dbReference type="AlphaFoldDB" id="D3AX96"/>
<keyword evidence="5" id="KW-0325">Glycoprotein</keyword>
<comment type="subcellular location">
    <subcellularLocation>
        <location evidence="1">Membrane</location>
        <topology evidence="1">Multi-pass membrane protein</topology>
    </subcellularLocation>
</comment>
<dbReference type="InterPro" id="IPR013057">
    <property type="entry name" value="AA_transpt_TM"/>
</dbReference>
<feature type="transmembrane region" description="Helical" evidence="7">
    <location>
        <begin position="246"/>
        <end position="270"/>
    </location>
</feature>
<name>D3AX96_HETP5</name>
<comment type="similarity">
    <text evidence="6">Belongs to the TMEM104 family.</text>
</comment>
<evidence type="ECO:0000256" key="4">
    <source>
        <dbReference type="ARBA" id="ARBA00023136"/>
    </source>
</evidence>
<feature type="transmembrane region" description="Helical" evidence="7">
    <location>
        <begin position="132"/>
        <end position="150"/>
    </location>
</feature>
<dbReference type="GeneID" id="31356258"/>
<feature type="transmembrane region" description="Helical" evidence="7">
    <location>
        <begin position="41"/>
        <end position="63"/>
    </location>
</feature>
<feature type="transmembrane region" description="Helical" evidence="7">
    <location>
        <begin position="162"/>
        <end position="181"/>
    </location>
</feature>